<evidence type="ECO:0000313" key="2">
    <source>
        <dbReference type="Proteomes" id="UP000828048"/>
    </source>
</evidence>
<protein>
    <submittedName>
        <fullName evidence="1">Uncharacterized protein</fullName>
    </submittedName>
</protein>
<dbReference type="Proteomes" id="UP000828048">
    <property type="component" value="Chromosome 12"/>
</dbReference>
<reference evidence="1 2" key="1">
    <citation type="journal article" date="2021" name="Hortic Res">
        <title>High-quality reference genome and annotation aids understanding of berry development for evergreen blueberry (Vaccinium darrowii).</title>
        <authorList>
            <person name="Yu J."/>
            <person name="Hulse-Kemp A.M."/>
            <person name="Babiker E."/>
            <person name="Staton M."/>
        </authorList>
    </citation>
    <scope>NUCLEOTIDE SEQUENCE [LARGE SCALE GENOMIC DNA]</scope>
    <source>
        <strain evidence="2">cv. NJ 8807/NJ 8810</strain>
        <tissue evidence="1">Young leaf</tissue>
    </source>
</reference>
<sequence>MMELRCLLYVHVGGKIVRGEHVEYVKGVRAECKVDPDSFSYYDLIEVVDQCFHTSTFAESYNYIIKPIPDQTMWVHTDFDPISPPPLRKKSGRPKKSRRKGHDEPKNPSRGVRKHYTTLKCGLCKQPGHNARTCSKKSTNASGEQREEEKEEEEDQEVLTVVLLWLEEEEEEEQEVLTLGYKEEEAVQGLSLGWNFSTRLGNAMFVTQPSKSSATSCGSGSGIGSATMQGTTTLNQYLQGATSTPSTQKSTT</sequence>
<organism evidence="1 2">
    <name type="scientific">Vaccinium darrowii</name>
    <dbReference type="NCBI Taxonomy" id="229202"/>
    <lineage>
        <taxon>Eukaryota</taxon>
        <taxon>Viridiplantae</taxon>
        <taxon>Streptophyta</taxon>
        <taxon>Embryophyta</taxon>
        <taxon>Tracheophyta</taxon>
        <taxon>Spermatophyta</taxon>
        <taxon>Magnoliopsida</taxon>
        <taxon>eudicotyledons</taxon>
        <taxon>Gunneridae</taxon>
        <taxon>Pentapetalae</taxon>
        <taxon>asterids</taxon>
        <taxon>Ericales</taxon>
        <taxon>Ericaceae</taxon>
        <taxon>Vaccinioideae</taxon>
        <taxon>Vaccinieae</taxon>
        <taxon>Vaccinium</taxon>
    </lineage>
</organism>
<gene>
    <name evidence="1" type="ORF">Vadar_016759</name>
</gene>
<keyword evidence="2" id="KW-1185">Reference proteome</keyword>
<dbReference type="EMBL" id="CM037162">
    <property type="protein sequence ID" value="KAH7863379.1"/>
    <property type="molecule type" value="Genomic_DNA"/>
</dbReference>
<evidence type="ECO:0000313" key="1">
    <source>
        <dbReference type="EMBL" id="KAH7863379.1"/>
    </source>
</evidence>
<proteinExistence type="predicted"/>
<name>A0ACB7ZBN4_9ERIC</name>
<comment type="caution">
    <text evidence="1">The sequence shown here is derived from an EMBL/GenBank/DDBJ whole genome shotgun (WGS) entry which is preliminary data.</text>
</comment>
<accession>A0ACB7ZBN4</accession>